<dbReference type="Gene3D" id="1.10.10.10">
    <property type="entry name" value="Winged helix-like DNA-binding domain superfamily/Winged helix DNA-binding domain"/>
    <property type="match status" value="1"/>
</dbReference>
<gene>
    <name evidence="5" type="primary">phnF</name>
    <name evidence="5" type="ORF">LOKVESSMR4R_02447</name>
</gene>
<evidence type="ECO:0000256" key="1">
    <source>
        <dbReference type="ARBA" id="ARBA00023015"/>
    </source>
</evidence>
<dbReference type="PRINTS" id="PR00035">
    <property type="entry name" value="HTHGNTR"/>
</dbReference>
<dbReference type="GO" id="GO:0045892">
    <property type="term" value="P:negative regulation of DNA-templated transcription"/>
    <property type="evidence" value="ECO:0007669"/>
    <property type="project" value="TreeGrafter"/>
</dbReference>
<evidence type="ECO:0000259" key="4">
    <source>
        <dbReference type="PROSITE" id="PS50949"/>
    </source>
</evidence>
<dbReference type="InterPro" id="IPR011663">
    <property type="entry name" value="UTRA"/>
</dbReference>
<dbReference type="InterPro" id="IPR036390">
    <property type="entry name" value="WH_DNA-bd_sf"/>
</dbReference>
<dbReference type="SUPFAM" id="SSF64288">
    <property type="entry name" value="Chorismate lyase-like"/>
    <property type="match status" value="1"/>
</dbReference>
<dbReference type="EMBL" id="CP021431">
    <property type="protein sequence ID" value="ARU01751.1"/>
    <property type="molecule type" value="Genomic_DNA"/>
</dbReference>
<dbReference type="SMART" id="SM00345">
    <property type="entry name" value="HTH_GNTR"/>
    <property type="match status" value="1"/>
</dbReference>
<dbReference type="Pfam" id="PF00392">
    <property type="entry name" value="GntR"/>
    <property type="match status" value="1"/>
</dbReference>
<evidence type="ECO:0000313" key="6">
    <source>
        <dbReference type="Proteomes" id="UP000195273"/>
    </source>
</evidence>
<name>A0A1Y0EEG2_9RHOB</name>
<dbReference type="Pfam" id="PF07702">
    <property type="entry name" value="UTRA"/>
    <property type="match status" value="1"/>
</dbReference>
<dbReference type="CDD" id="cd07377">
    <property type="entry name" value="WHTH_GntR"/>
    <property type="match status" value="1"/>
</dbReference>
<proteinExistence type="predicted"/>
<feature type="domain" description="HTH gntR-type" evidence="4">
    <location>
        <begin position="9"/>
        <end position="77"/>
    </location>
</feature>
<reference evidence="5 6" key="1">
    <citation type="submission" date="2017-05" db="EMBL/GenBank/DDBJ databases">
        <title>Genome Sequence of Loktanella vestfoldensis Strain SMR4r Isolated from a Culture of the Diatom Skeletonema marinoi.</title>
        <authorList>
            <person name="Topel M."/>
            <person name="Pinder M.I.M."/>
            <person name="Johansson O.N."/>
            <person name="Kourtchenko O."/>
            <person name="Godhe A."/>
            <person name="Clarke A.K."/>
        </authorList>
    </citation>
    <scope>NUCLEOTIDE SEQUENCE [LARGE SCALE GENOMIC DNA]</scope>
    <source>
        <strain evidence="5 6">SMR4r</strain>
    </source>
</reference>
<dbReference type="KEGG" id="lvs:LOKVESSMR4R_02447"/>
<dbReference type="SUPFAM" id="SSF46785">
    <property type="entry name" value="Winged helix' DNA-binding domain"/>
    <property type="match status" value="1"/>
</dbReference>
<keyword evidence="6" id="KW-1185">Reference proteome</keyword>
<dbReference type="InterPro" id="IPR028978">
    <property type="entry name" value="Chorismate_lyase_/UTRA_dom_sf"/>
</dbReference>
<evidence type="ECO:0000313" key="5">
    <source>
        <dbReference type="EMBL" id="ARU01751.1"/>
    </source>
</evidence>
<dbReference type="InterPro" id="IPR050679">
    <property type="entry name" value="Bact_HTH_transcr_reg"/>
</dbReference>
<dbReference type="AlphaFoldDB" id="A0A1Y0EEG2"/>
<dbReference type="GO" id="GO:0003677">
    <property type="term" value="F:DNA binding"/>
    <property type="evidence" value="ECO:0007669"/>
    <property type="project" value="UniProtKB-KW"/>
</dbReference>
<dbReference type="SMART" id="SM00866">
    <property type="entry name" value="UTRA"/>
    <property type="match status" value="1"/>
</dbReference>
<dbReference type="PROSITE" id="PS50949">
    <property type="entry name" value="HTH_GNTR"/>
    <property type="match status" value="1"/>
</dbReference>
<dbReference type="Gene3D" id="3.40.1410.10">
    <property type="entry name" value="Chorismate lyase-like"/>
    <property type="match status" value="1"/>
</dbReference>
<evidence type="ECO:0000256" key="3">
    <source>
        <dbReference type="ARBA" id="ARBA00023163"/>
    </source>
</evidence>
<keyword evidence="1" id="KW-0805">Transcription regulation</keyword>
<organism evidence="5 6">
    <name type="scientific">Yoonia vestfoldensis</name>
    <dbReference type="NCBI Taxonomy" id="245188"/>
    <lineage>
        <taxon>Bacteria</taxon>
        <taxon>Pseudomonadati</taxon>
        <taxon>Pseudomonadota</taxon>
        <taxon>Alphaproteobacteria</taxon>
        <taxon>Rhodobacterales</taxon>
        <taxon>Paracoccaceae</taxon>
        <taxon>Yoonia</taxon>
    </lineage>
</organism>
<sequence length="249" mass="28279">MPPHLDRASPLYLQIAHKLEQRIRDDIYPIGTLLPTEAELVSAFQVSRYTVRQAIDQLKRNGTVTARKGVGTMVNTKGNDWRTRFRGQSRHDLFDFSRDSELHFQTKTEVIARQEIAHEMGITTGRAFTYAAGLRYFKGEDLPFCWNEVYLDESVAEVLQGVDVLRKALFHMVESYTGERIASIHQELSPVQLTADLAGKLMLPTGSLALRMTRRYLSSRGRLLEYAIQTLPAERFSYRTVLSAGEPGT</sequence>
<dbReference type="GO" id="GO:0003700">
    <property type="term" value="F:DNA-binding transcription factor activity"/>
    <property type="evidence" value="ECO:0007669"/>
    <property type="project" value="InterPro"/>
</dbReference>
<keyword evidence="3" id="KW-0804">Transcription</keyword>
<dbReference type="Proteomes" id="UP000195273">
    <property type="component" value="Chromosome"/>
</dbReference>
<protein>
    <submittedName>
        <fullName evidence="5">Putative transcriptional regulator PhnF</fullName>
    </submittedName>
</protein>
<dbReference type="PANTHER" id="PTHR44846">
    <property type="entry name" value="MANNOSYL-D-GLYCERATE TRANSPORT/METABOLISM SYSTEM REPRESSOR MNGR-RELATED"/>
    <property type="match status" value="1"/>
</dbReference>
<dbReference type="InterPro" id="IPR036388">
    <property type="entry name" value="WH-like_DNA-bd_sf"/>
</dbReference>
<keyword evidence="2" id="KW-0238">DNA-binding</keyword>
<accession>A0A1Y0EEG2</accession>
<dbReference type="PANTHER" id="PTHR44846:SF1">
    <property type="entry name" value="MANNOSYL-D-GLYCERATE TRANSPORT_METABOLISM SYSTEM REPRESSOR MNGR-RELATED"/>
    <property type="match status" value="1"/>
</dbReference>
<evidence type="ECO:0000256" key="2">
    <source>
        <dbReference type="ARBA" id="ARBA00023125"/>
    </source>
</evidence>
<dbReference type="InterPro" id="IPR000524">
    <property type="entry name" value="Tscrpt_reg_HTH_GntR"/>
</dbReference>